<proteinExistence type="evidence at transcript level"/>
<dbReference type="AlphaFoldDB" id="R4WPZ5"/>
<dbReference type="EMBL" id="AK417756">
    <property type="protein sequence ID" value="BAN20971.1"/>
    <property type="molecule type" value="mRNA"/>
</dbReference>
<sequence length="52" mass="5943">MVSMSNMANTRSTDRANIDSIALFINQAMEVPISFRPMFQYTFLYSNTLSCI</sequence>
<name>R4WPZ5_RIPPE</name>
<evidence type="ECO:0000313" key="1">
    <source>
        <dbReference type="EMBL" id="BAN20971.1"/>
    </source>
</evidence>
<reference evidence="1" key="1">
    <citation type="journal article" date="2013" name="PLoS ONE">
        <title>Gene expression in gut symbiotic organ of stinkbug affected by extracellular bacterial symbiont.</title>
        <authorList>
            <person name="Futahashi R."/>
            <person name="Tanaka K."/>
            <person name="Tanahashi M."/>
            <person name="Nikoh N."/>
            <person name="Kikuchi Y."/>
            <person name="Lee B.L."/>
            <person name="Fukatsu T."/>
        </authorList>
    </citation>
    <scope>NUCLEOTIDE SEQUENCE</scope>
    <source>
        <tissue evidence="1">Midgut</tissue>
    </source>
</reference>
<organism evidence="1">
    <name type="scientific">Riptortus pedestris</name>
    <name type="common">Bean bug</name>
    <dbReference type="NCBI Taxonomy" id="329032"/>
    <lineage>
        <taxon>Eukaryota</taxon>
        <taxon>Metazoa</taxon>
        <taxon>Ecdysozoa</taxon>
        <taxon>Arthropoda</taxon>
        <taxon>Hexapoda</taxon>
        <taxon>Insecta</taxon>
        <taxon>Pterygota</taxon>
        <taxon>Neoptera</taxon>
        <taxon>Paraneoptera</taxon>
        <taxon>Hemiptera</taxon>
        <taxon>Heteroptera</taxon>
        <taxon>Panheteroptera</taxon>
        <taxon>Pentatomomorpha</taxon>
        <taxon>Coreoidea</taxon>
        <taxon>Alydidae</taxon>
        <taxon>Riptortus</taxon>
    </lineage>
</organism>
<protein>
    <submittedName>
        <fullName evidence="1">Unkown protein</fullName>
    </submittedName>
</protein>
<accession>R4WPZ5</accession>